<name>A0AAV6X4V6_9LAMI</name>
<protein>
    <submittedName>
        <fullName evidence="2">Uncharacterized protein</fullName>
    </submittedName>
</protein>
<dbReference type="PANTHER" id="PTHR35761">
    <property type="entry name" value="ATR INTERACTING PROTEIN"/>
    <property type="match status" value="1"/>
</dbReference>
<keyword evidence="3" id="KW-1185">Reference proteome</keyword>
<proteinExistence type="predicted"/>
<dbReference type="AlphaFoldDB" id="A0AAV6X4V6"/>
<dbReference type="EMBL" id="WHWC01000010">
    <property type="protein sequence ID" value="KAG8375154.1"/>
    <property type="molecule type" value="Genomic_DNA"/>
</dbReference>
<accession>A0AAV6X4V6</accession>
<evidence type="ECO:0000313" key="2">
    <source>
        <dbReference type="EMBL" id="KAG8375154.1"/>
    </source>
</evidence>
<gene>
    <name evidence="2" type="ORF">BUALT_Bualt10G0070900</name>
</gene>
<evidence type="ECO:0000313" key="3">
    <source>
        <dbReference type="Proteomes" id="UP000826271"/>
    </source>
</evidence>
<feature type="region of interest" description="Disordered" evidence="1">
    <location>
        <begin position="23"/>
        <end position="92"/>
    </location>
</feature>
<evidence type="ECO:0000256" key="1">
    <source>
        <dbReference type="SAM" id="MobiDB-lite"/>
    </source>
</evidence>
<dbReference type="PANTHER" id="PTHR35761:SF1">
    <property type="entry name" value="PROTEIN SENSITIVE TO UV 2"/>
    <property type="match status" value="1"/>
</dbReference>
<dbReference type="SUPFAM" id="SSF48371">
    <property type="entry name" value="ARM repeat"/>
    <property type="match status" value="1"/>
</dbReference>
<sequence>MASEGFESFDEWDADLLDQLVQAEERALSTQLPHHHHPPPPQPPPQCDVIYSPLPPQPPPQCDVSYSPPRELSQRAAETSHTGGIPDCFDSFAPRETHYAKEQEIDRLKEQECSELRKERHKKEEQLKVVHSRTEAKDAECLHTRNTDSDRLVSSATAPGTSGVCLNEDSSNNRLGTWTKSYNTVGVQTDKTTEPSTSDVKHPYWGSEKLLALWNSNEKKQGRVLVAKLFMICEADFQVLFGYLNSSFPCKAKLGSPQNDSDMTLSDQPPYTQPVEAAKVSQLYSVLTKHSIIFSHAYCQSVFSHVHLLPVKISNETSRLEDLLEALVDLCSLKNVVIIHKSLRVLRMILSNSINMEKEFSKRENVMVEEPFSKNSKSDINGCTNSEKESLLFANVAEMLKQGQIPFELKLSDVKPPGCSGLLNHRFTACVSGDYWVSLFENICRIAIKNNDKQIRHEAVSIMNLILMRQNAYLERDKFVGELVFQSLSQLLRKEAGFFVQDQAVHTLYLLCNCPKATAMLCSGLKEDGDHACSNDYNGKSISTFQGLNEILVGLADCVACCGSATVEEMKLRRNAIVFLAFLGSSGKSGFEILLNHRLPKGTNFLAIILQSLISDLDLQQSKSAHQSSVIREQSLLIREALILLNRLVSHPQYSVHVLQALTNTRDMASTTVEVANRLTRKSKLLWQDDNTMKQVRESEIVDLARVFKKRVFTFLGDSIS</sequence>
<dbReference type="Proteomes" id="UP000826271">
    <property type="component" value="Unassembled WGS sequence"/>
</dbReference>
<dbReference type="InterPro" id="IPR044952">
    <property type="entry name" value="SUV2"/>
</dbReference>
<comment type="caution">
    <text evidence="2">The sequence shown here is derived from an EMBL/GenBank/DDBJ whole genome shotgun (WGS) entry which is preliminary data.</text>
</comment>
<dbReference type="InterPro" id="IPR016024">
    <property type="entry name" value="ARM-type_fold"/>
</dbReference>
<dbReference type="GO" id="GO:0006974">
    <property type="term" value="P:DNA damage response"/>
    <property type="evidence" value="ECO:0007669"/>
    <property type="project" value="InterPro"/>
</dbReference>
<reference evidence="2" key="1">
    <citation type="submission" date="2019-10" db="EMBL/GenBank/DDBJ databases">
        <authorList>
            <person name="Zhang R."/>
            <person name="Pan Y."/>
            <person name="Wang J."/>
            <person name="Ma R."/>
            <person name="Yu S."/>
        </authorList>
    </citation>
    <scope>NUCLEOTIDE SEQUENCE</scope>
    <source>
        <strain evidence="2">LA-IB0</strain>
        <tissue evidence="2">Leaf</tissue>
    </source>
</reference>
<organism evidence="2 3">
    <name type="scientific">Buddleja alternifolia</name>
    <dbReference type="NCBI Taxonomy" id="168488"/>
    <lineage>
        <taxon>Eukaryota</taxon>
        <taxon>Viridiplantae</taxon>
        <taxon>Streptophyta</taxon>
        <taxon>Embryophyta</taxon>
        <taxon>Tracheophyta</taxon>
        <taxon>Spermatophyta</taxon>
        <taxon>Magnoliopsida</taxon>
        <taxon>eudicotyledons</taxon>
        <taxon>Gunneridae</taxon>
        <taxon>Pentapetalae</taxon>
        <taxon>asterids</taxon>
        <taxon>lamiids</taxon>
        <taxon>Lamiales</taxon>
        <taxon>Scrophulariaceae</taxon>
        <taxon>Buddlejeae</taxon>
        <taxon>Buddleja</taxon>
    </lineage>
</organism>